<protein>
    <recommendedName>
        <fullName evidence="5">SH3b domain-containing protein</fullName>
    </recommendedName>
</protein>
<keyword evidence="4" id="KW-1185">Reference proteome</keyword>
<sequence>MMLSQRVRLGILGAVAAATVVGSAGLAEAATAHAPATSPASPSANRDVGVPSEIDSSAPAIAPDGTRIWGLTALPFGGHPTRAKGMTQDGRALTTQSSIEVDILASGARLRSSVPSGSVIALAYPGQTAWGGCQIPGRDGWVWGWLTVQTSAGWRSGWMRHDLWSITQHTYPGGGSDPSSLPWC</sequence>
<evidence type="ECO:0000313" key="4">
    <source>
        <dbReference type="Proteomes" id="UP000399805"/>
    </source>
</evidence>
<evidence type="ECO:0000313" key="3">
    <source>
        <dbReference type="EMBL" id="VVJ22724.1"/>
    </source>
</evidence>
<dbReference type="EMBL" id="CABVGP010000003">
    <property type="protein sequence ID" value="VVJ22724.1"/>
    <property type="molecule type" value="Genomic_DNA"/>
</dbReference>
<feature type="compositionally biased region" description="Low complexity" evidence="1">
    <location>
        <begin position="33"/>
        <end position="44"/>
    </location>
</feature>
<evidence type="ECO:0000256" key="1">
    <source>
        <dbReference type="SAM" id="MobiDB-lite"/>
    </source>
</evidence>
<accession>A0A6I8M018</accession>
<dbReference type="Proteomes" id="UP000399805">
    <property type="component" value="Unassembled WGS sequence"/>
</dbReference>
<reference evidence="3 4" key="1">
    <citation type="submission" date="2019-09" db="EMBL/GenBank/DDBJ databases">
        <authorList>
            <person name="Leyn A S."/>
        </authorList>
    </citation>
    <scope>NUCLEOTIDE SEQUENCE [LARGE SCALE GENOMIC DNA]</scope>
    <source>
        <strain evidence="3">AA231_1</strain>
    </source>
</reference>
<gene>
    <name evidence="3" type="ORF">AA23TX_07641</name>
</gene>
<evidence type="ECO:0008006" key="5">
    <source>
        <dbReference type="Google" id="ProtNLM"/>
    </source>
</evidence>
<name>A0A6I8M018_9PSEU</name>
<keyword evidence="2" id="KW-0732">Signal</keyword>
<evidence type="ECO:0000256" key="2">
    <source>
        <dbReference type="SAM" id="SignalP"/>
    </source>
</evidence>
<feature type="signal peptide" evidence="2">
    <location>
        <begin position="1"/>
        <end position="29"/>
    </location>
</feature>
<proteinExistence type="predicted"/>
<dbReference type="AlphaFoldDB" id="A0A6I8M018"/>
<organism evidence="3 4">
    <name type="scientific">Amycolatopsis camponoti</name>
    <dbReference type="NCBI Taxonomy" id="2606593"/>
    <lineage>
        <taxon>Bacteria</taxon>
        <taxon>Bacillati</taxon>
        <taxon>Actinomycetota</taxon>
        <taxon>Actinomycetes</taxon>
        <taxon>Pseudonocardiales</taxon>
        <taxon>Pseudonocardiaceae</taxon>
        <taxon>Amycolatopsis</taxon>
    </lineage>
</organism>
<feature type="chain" id="PRO_5026155090" description="SH3b domain-containing protein" evidence="2">
    <location>
        <begin position="30"/>
        <end position="184"/>
    </location>
</feature>
<feature type="region of interest" description="Disordered" evidence="1">
    <location>
        <begin position="33"/>
        <end position="61"/>
    </location>
</feature>